<evidence type="ECO:0000256" key="8">
    <source>
        <dbReference type="ARBA" id="ARBA00022989"/>
    </source>
</evidence>
<keyword evidence="14" id="KW-0573">Peptidoglycan synthesis</keyword>
<keyword evidence="6 14" id="KW-0812">Transmembrane</keyword>
<feature type="transmembrane region" description="Helical" evidence="14">
    <location>
        <begin position="40"/>
        <end position="59"/>
    </location>
</feature>
<organism evidence="15 16">
    <name type="scientific">Deinococcus radiophilus</name>
    <dbReference type="NCBI Taxonomy" id="32062"/>
    <lineage>
        <taxon>Bacteria</taxon>
        <taxon>Thermotogati</taxon>
        <taxon>Deinococcota</taxon>
        <taxon>Deinococci</taxon>
        <taxon>Deinococcales</taxon>
        <taxon>Deinococcaceae</taxon>
        <taxon>Deinococcus</taxon>
    </lineage>
</organism>
<dbReference type="AlphaFoldDB" id="A0A3S0RD96"/>
<keyword evidence="10 14" id="KW-0046">Antibiotic resistance</keyword>
<keyword evidence="16" id="KW-1185">Reference proteome</keyword>
<reference evidence="15 16" key="1">
    <citation type="submission" date="2018-12" db="EMBL/GenBank/DDBJ databases">
        <title>Deinococcus radiophilus ATCC 27603 genome sequencing and assembly.</title>
        <authorList>
            <person name="Maclea K.S."/>
            <person name="Maynard C.R."/>
        </authorList>
    </citation>
    <scope>NUCLEOTIDE SEQUENCE [LARGE SCALE GENOMIC DNA]</scope>
    <source>
        <strain evidence="15 16">ATCC 27603</strain>
    </source>
</reference>
<feature type="transmembrane region" description="Helical" evidence="14">
    <location>
        <begin position="89"/>
        <end position="106"/>
    </location>
</feature>
<dbReference type="HAMAP" id="MF_01006">
    <property type="entry name" value="Undec_diphosphatase"/>
    <property type="match status" value="1"/>
</dbReference>
<dbReference type="GO" id="GO:0005886">
    <property type="term" value="C:plasma membrane"/>
    <property type="evidence" value="ECO:0007669"/>
    <property type="project" value="UniProtKB-SubCell"/>
</dbReference>
<dbReference type="EC" id="3.6.1.27" evidence="3 14"/>
<dbReference type="GO" id="GO:0050380">
    <property type="term" value="F:undecaprenyl-diphosphatase activity"/>
    <property type="evidence" value="ECO:0007669"/>
    <property type="project" value="UniProtKB-UniRule"/>
</dbReference>
<dbReference type="Proteomes" id="UP000277766">
    <property type="component" value="Unassembled WGS sequence"/>
</dbReference>
<protein>
    <recommendedName>
        <fullName evidence="4 14">Undecaprenyl-diphosphatase</fullName>
        <ecNumber evidence="3 14">3.6.1.27</ecNumber>
    </recommendedName>
    <alternativeName>
        <fullName evidence="12 14">Bacitracin resistance protein</fullName>
    </alternativeName>
    <alternativeName>
        <fullName evidence="11 14">Undecaprenyl pyrophosphate phosphatase</fullName>
    </alternativeName>
</protein>
<evidence type="ECO:0000256" key="9">
    <source>
        <dbReference type="ARBA" id="ARBA00023136"/>
    </source>
</evidence>
<dbReference type="InterPro" id="IPR003824">
    <property type="entry name" value="UppP"/>
</dbReference>
<feature type="transmembrane region" description="Helical" evidence="14">
    <location>
        <begin position="118"/>
        <end position="135"/>
    </location>
</feature>
<keyword evidence="8 14" id="KW-1133">Transmembrane helix</keyword>
<evidence type="ECO:0000256" key="3">
    <source>
        <dbReference type="ARBA" id="ARBA00012374"/>
    </source>
</evidence>
<gene>
    <name evidence="14" type="primary">uppP</name>
    <name evidence="15" type="ORF">EJ104_10580</name>
</gene>
<dbReference type="GO" id="GO:0046677">
    <property type="term" value="P:response to antibiotic"/>
    <property type="evidence" value="ECO:0007669"/>
    <property type="project" value="UniProtKB-UniRule"/>
</dbReference>
<evidence type="ECO:0000256" key="4">
    <source>
        <dbReference type="ARBA" id="ARBA00021581"/>
    </source>
</evidence>
<dbReference type="PANTHER" id="PTHR30622:SF4">
    <property type="entry name" value="UNDECAPRENYL-DIPHOSPHATASE"/>
    <property type="match status" value="1"/>
</dbReference>
<comment type="similarity">
    <text evidence="2 14">Belongs to the UppP family.</text>
</comment>
<evidence type="ECO:0000256" key="14">
    <source>
        <dbReference type="HAMAP-Rule" id="MF_01006"/>
    </source>
</evidence>
<sequence>MNIFQASVLGIVQGLTEFLPVSSSAHLRVVPALLGWDDPGAAFTAVTQIGTEAAVLIYFRHDLIRMARAWWTSLRERTFLRSTDPDARLAWYVALGTVPIGVLGLLLEDLIESSFRDLRVTATMLIVIGLGLLVAERMGNARKQTEDMTLRDAITLGFAQALALIPGVSRSGATISGGLLLGYDRVAATRFAFLLAIPAVVLSGLFKLPDAFGGDGPGWGATLLATALAFVTGYAAIAWLLRYISKNSFLPFVIYRVALGLLLWVLIGQGVLSPV</sequence>
<dbReference type="NCBIfam" id="NF001392">
    <property type="entry name" value="PRK00281.2-1"/>
    <property type="match status" value="1"/>
</dbReference>
<dbReference type="GO" id="GO:0071555">
    <property type="term" value="P:cell wall organization"/>
    <property type="evidence" value="ECO:0007669"/>
    <property type="project" value="UniProtKB-KW"/>
</dbReference>
<comment type="function">
    <text evidence="14">Catalyzes the dephosphorylation of undecaprenyl diphosphate (UPP). Confers resistance to bacitracin.</text>
</comment>
<comment type="subcellular location">
    <subcellularLocation>
        <location evidence="1 14">Cell membrane</location>
        <topology evidence="1 14">Multi-pass membrane protein</topology>
    </subcellularLocation>
</comment>
<dbReference type="OrthoDB" id="9808289at2"/>
<dbReference type="RefSeq" id="WP_126352738.1">
    <property type="nucleotide sequence ID" value="NZ_CP086382.1"/>
</dbReference>
<evidence type="ECO:0000256" key="13">
    <source>
        <dbReference type="ARBA" id="ARBA00047594"/>
    </source>
</evidence>
<evidence type="ECO:0000313" key="15">
    <source>
        <dbReference type="EMBL" id="RTR25490.1"/>
    </source>
</evidence>
<evidence type="ECO:0000256" key="10">
    <source>
        <dbReference type="ARBA" id="ARBA00023251"/>
    </source>
</evidence>
<name>A0A3S0RD96_9DEIO</name>
<accession>A0A3S0RD96</accession>
<evidence type="ECO:0000256" key="2">
    <source>
        <dbReference type="ARBA" id="ARBA00010621"/>
    </source>
</evidence>
<dbReference type="GO" id="GO:0008360">
    <property type="term" value="P:regulation of cell shape"/>
    <property type="evidence" value="ECO:0007669"/>
    <property type="project" value="UniProtKB-KW"/>
</dbReference>
<keyword evidence="14" id="KW-0961">Cell wall biogenesis/degradation</keyword>
<feature type="transmembrane region" description="Helical" evidence="14">
    <location>
        <begin position="187"/>
        <end position="206"/>
    </location>
</feature>
<comment type="caution">
    <text evidence="15">The sequence shown here is derived from an EMBL/GenBank/DDBJ whole genome shotgun (WGS) entry which is preliminary data.</text>
</comment>
<evidence type="ECO:0000256" key="11">
    <source>
        <dbReference type="ARBA" id="ARBA00032707"/>
    </source>
</evidence>
<evidence type="ECO:0000256" key="7">
    <source>
        <dbReference type="ARBA" id="ARBA00022801"/>
    </source>
</evidence>
<comment type="catalytic activity">
    <reaction evidence="13 14">
        <text>di-trans,octa-cis-undecaprenyl diphosphate + H2O = di-trans,octa-cis-undecaprenyl phosphate + phosphate + H(+)</text>
        <dbReference type="Rhea" id="RHEA:28094"/>
        <dbReference type="ChEBI" id="CHEBI:15377"/>
        <dbReference type="ChEBI" id="CHEBI:15378"/>
        <dbReference type="ChEBI" id="CHEBI:43474"/>
        <dbReference type="ChEBI" id="CHEBI:58405"/>
        <dbReference type="ChEBI" id="CHEBI:60392"/>
        <dbReference type="EC" id="3.6.1.27"/>
    </reaction>
</comment>
<keyword evidence="14" id="KW-0133">Cell shape</keyword>
<evidence type="ECO:0000256" key="12">
    <source>
        <dbReference type="ARBA" id="ARBA00032932"/>
    </source>
</evidence>
<evidence type="ECO:0000313" key="16">
    <source>
        <dbReference type="Proteomes" id="UP000277766"/>
    </source>
</evidence>
<feature type="transmembrane region" description="Helical" evidence="14">
    <location>
        <begin position="253"/>
        <end position="272"/>
    </location>
</feature>
<comment type="miscellaneous">
    <text evidence="14">Bacitracin is thought to be involved in the inhibition of peptidoglycan synthesis by sequestering undecaprenyl diphosphate, thereby reducing the pool of lipid carrier available.</text>
</comment>
<evidence type="ECO:0000256" key="6">
    <source>
        <dbReference type="ARBA" id="ARBA00022692"/>
    </source>
</evidence>
<keyword evidence="9 14" id="KW-0472">Membrane</keyword>
<proteinExistence type="inferred from homology"/>
<dbReference type="EMBL" id="RXPE01000026">
    <property type="protein sequence ID" value="RTR25490.1"/>
    <property type="molecule type" value="Genomic_DNA"/>
</dbReference>
<dbReference type="NCBIfam" id="TIGR00753">
    <property type="entry name" value="undec_PP_bacA"/>
    <property type="match status" value="1"/>
</dbReference>
<keyword evidence="7 14" id="KW-0378">Hydrolase</keyword>
<dbReference type="PANTHER" id="PTHR30622">
    <property type="entry name" value="UNDECAPRENYL-DIPHOSPHATASE"/>
    <property type="match status" value="1"/>
</dbReference>
<evidence type="ECO:0000256" key="1">
    <source>
        <dbReference type="ARBA" id="ARBA00004651"/>
    </source>
</evidence>
<evidence type="ECO:0000256" key="5">
    <source>
        <dbReference type="ARBA" id="ARBA00022475"/>
    </source>
</evidence>
<keyword evidence="5 14" id="KW-1003">Cell membrane</keyword>
<feature type="transmembrane region" description="Helical" evidence="14">
    <location>
        <begin position="218"/>
        <end position="241"/>
    </location>
</feature>
<dbReference type="Pfam" id="PF02673">
    <property type="entry name" value="BacA"/>
    <property type="match status" value="1"/>
</dbReference>
<dbReference type="GO" id="GO:0009252">
    <property type="term" value="P:peptidoglycan biosynthetic process"/>
    <property type="evidence" value="ECO:0007669"/>
    <property type="project" value="UniProtKB-KW"/>
</dbReference>